<dbReference type="InParanoid" id="A0A0Q3QMC1"/>
<sequence length="91" mass="10345">MITARRTPWISTTTTTTTSTLQRYHYASCDLYLSIALSFEKFVLASHHPMCEFPKLKGTWSTGMEVWEHVVLFMDVTLAAQIISRSLTLSS</sequence>
<organism evidence="1">
    <name type="scientific">Brachypodium distachyon</name>
    <name type="common">Purple false brome</name>
    <name type="synonym">Trachynia distachya</name>
    <dbReference type="NCBI Taxonomy" id="15368"/>
    <lineage>
        <taxon>Eukaryota</taxon>
        <taxon>Viridiplantae</taxon>
        <taxon>Streptophyta</taxon>
        <taxon>Embryophyta</taxon>
        <taxon>Tracheophyta</taxon>
        <taxon>Spermatophyta</taxon>
        <taxon>Magnoliopsida</taxon>
        <taxon>Liliopsida</taxon>
        <taxon>Poales</taxon>
        <taxon>Poaceae</taxon>
        <taxon>BOP clade</taxon>
        <taxon>Pooideae</taxon>
        <taxon>Stipodae</taxon>
        <taxon>Brachypodieae</taxon>
        <taxon>Brachypodium</taxon>
    </lineage>
</organism>
<accession>A0A0Q3QMC1</accession>
<dbReference type="EMBL" id="CM000881">
    <property type="protein sequence ID" value="KQK02602.1"/>
    <property type="molecule type" value="Genomic_DNA"/>
</dbReference>
<gene>
    <name evidence="1" type="ORF">BRADI_2g02621v3</name>
</gene>
<dbReference type="AlphaFoldDB" id="A0A0Q3QMC1"/>
<name>A0A0Q3QMC1_BRADI</name>
<reference evidence="1" key="2">
    <citation type="submission" date="2017-06" db="EMBL/GenBank/DDBJ databases">
        <title>WGS assembly of Brachypodium distachyon.</title>
        <authorList>
            <consortium name="The International Brachypodium Initiative"/>
            <person name="Lucas S."/>
            <person name="Harmon-Smith M."/>
            <person name="Lail K."/>
            <person name="Tice H."/>
            <person name="Grimwood J."/>
            <person name="Bruce D."/>
            <person name="Barry K."/>
            <person name="Shu S."/>
            <person name="Lindquist E."/>
            <person name="Wang M."/>
            <person name="Pitluck S."/>
            <person name="Vogel J.P."/>
            <person name="Garvin D.F."/>
            <person name="Mockler T.C."/>
            <person name="Schmutz J."/>
            <person name="Rokhsar D."/>
            <person name="Bevan M.W."/>
        </authorList>
    </citation>
    <scope>NUCLEOTIDE SEQUENCE</scope>
    <source>
        <strain evidence="1">Bd21</strain>
    </source>
</reference>
<dbReference type="Proteomes" id="UP000008810">
    <property type="component" value="Chromosome 2"/>
</dbReference>
<dbReference type="EnsemblPlants" id="KQK02602">
    <property type="protein sequence ID" value="KQK02602"/>
    <property type="gene ID" value="BRADI_2g02621v3"/>
</dbReference>
<protein>
    <submittedName>
        <fullName evidence="1 2">Uncharacterized protein</fullName>
    </submittedName>
</protein>
<reference evidence="1 2" key="1">
    <citation type="journal article" date="2010" name="Nature">
        <title>Genome sequencing and analysis of the model grass Brachypodium distachyon.</title>
        <authorList>
            <consortium name="International Brachypodium Initiative"/>
        </authorList>
    </citation>
    <scope>NUCLEOTIDE SEQUENCE [LARGE SCALE GENOMIC DNA]</scope>
    <source>
        <strain evidence="1 2">Bd21</strain>
    </source>
</reference>
<keyword evidence="3" id="KW-1185">Reference proteome</keyword>
<dbReference type="Gramene" id="KQK02602">
    <property type="protein sequence ID" value="KQK02602"/>
    <property type="gene ID" value="BRADI_2g02621v3"/>
</dbReference>
<evidence type="ECO:0000313" key="1">
    <source>
        <dbReference type="EMBL" id="KQK02602.1"/>
    </source>
</evidence>
<evidence type="ECO:0000313" key="3">
    <source>
        <dbReference type="Proteomes" id="UP000008810"/>
    </source>
</evidence>
<reference evidence="2" key="3">
    <citation type="submission" date="2018-08" db="UniProtKB">
        <authorList>
            <consortium name="EnsemblPlants"/>
        </authorList>
    </citation>
    <scope>IDENTIFICATION</scope>
    <source>
        <strain evidence="2">cv. Bd21</strain>
    </source>
</reference>
<proteinExistence type="predicted"/>
<evidence type="ECO:0000313" key="2">
    <source>
        <dbReference type="EnsemblPlants" id="KQK02602"/>
    </source>
</evidence>